<reference evidence="13 14" key="1">
    <citation type="submission" date="2016-10" db="EMBL/GenBank/DDBJ databases">
        <authorList>
            <person name="de Groot N.N."/>
        </authorList>
    </citation>
    <scope>NUCLEOTIDE SEQUENCE [LARGE SCALE GENOMIC DNA]</scope>
    <source>
        <strain evidence="13 14">DSM 21001</strain>
    </source>
</reference>
<dbReference type="RefSeq" id="WP_089837944.1">
    <property type="nucleotide sequence ID" value="NZ_FOZL01000001.1"/>
</dbReference>
<evidence type="ECO:0000256" key="11">
    <source>
        <dbReference type="ARBA" id="ARBA00023136"/>
    </source>
</evidence>
<accession>A0A1I6LXP3</accession>
<sequence length="192" mass="20970">MAFFTNFGVRGNVGLLDWYTVSIAVFAVVLLAAHGATYLEWKTEGRVHDRSATYARYLWLSVIPLFVAISLESFAVRPAVLYRALGNPVCWLGLVVLLGATTARIFGLFARHELWAFLGSTILIIGLLAIGGAAIFPVMLYSTLAPQYSLDAYAVASSPTALLLASFWWPIGFALATTFDSSLIRALYLQVQ</sequence>
<dbReference type="GO" id="GO:0019646">
    <property type="term" value="P:aerobic electron transport chain"/>
    <property type="evidence" value="ECO:0007669"/>
    <property type="project" value="TreeGrafter"/>
</dbReference>
<feature type="transmembrane region" description="Helical" evidence="12">
    <location>
        <begin position="91"/>
        <end position="110"/>
    </location>
</feature>
<protein>
    <submittedName>
        <fullName evidence="13">Cytochrome bd terminal oxidase subunit II</fullName>
    </submittedName>
</protein>
<dbReference type="GO" id="GO:0009055">
    <property type="term" value="F:electron transfer activity"/>
    <property type="evidence" value="ECO:0007669"/>
    <property type="project" value="TreeGrafter"/>
</dbReference>
<dbReference type="GO" id="GO:0070069">
    <property type="term" value="C:cytochrome complex"/>
    <property type="evidence" value="ECO:0007669"/>
    <property type="project" value="TreeGrafter"/>
</dbReference>
<dbReference type="OrthoDB" id="9776710at2"/>
<dbReference type="AlphaFoldDB" id="A0A1I6LXP3"/>
<keyword evidence="4" id="KW-1003">Cell membrane</keyword>
<keyword evidence="14" id="KW-1185">Reference proteome</keyword>
<dbReference type="GO" id="GO:0046872">
    <property type="term" value="F:metal ion binding"/>
    <property type="evidence" value="ECO:0007669"/>
    <property type="project" value="UniProtKB-KW"/>
</dbReference>
<gene>
    <name evidence="13" type="ORF">SAMN05421771_1443</name>
</gene>
<feature type="transmembrane region" description="Helical" evidence="12">
    <location>
        <begin position="53"/>
        <end position="71"/>
    </location>
</feature>
<evidence type="ECO:0000256" key="5">
    <source>
        <dbReference type="ARBA" id="ARBA00022617"/>
    </source>
</evidence>
<dbReference type="Pfam" id="PF02322">
    <property type="entry name" value="Cyt_bd_oxida_II"/>
    <property type="match status" value="1"/>
</dbReference>
<keyword evidence="6 12" id="KW-0812">Transmembrane</keyword>
<evidence type="ECO:0000256" key="10">
    <source>
        <dbReference type="ARBA" id="ARBA00023004"/>
    </source>
</evidence>
<dbReference type="Proteomes" id="UP000199024">
    <property type="component" value="Unassembled WGS sequence"/>
</dbReference>
<evidence type="ECO:0000256" key="12">
    <source>
        <dbReference type="SAM" id="Phobius"/>
    </source>
</evidence>
<evidence type="ECO:0000256" key="2">
    <source>
        <dbReference type="ARBA" id="ARBA00007543"/>
    </source>
</evidence>
<evidence type="ECO:0000313" key="14">
    <source>
        <dbReference type="Proteomes" id="UP000199024"/>
    </source>
</evidence>
<dbReference type="STRING" id="474950.SAMN05421771_1443"/>
<dbReference type="GO" id="GO:0016682">
    <property type="term" value="F:oxidoreductase activity, acting on diphenols and related substances as donors, oxygen as acceptor"/>
    <property type="evidence" value="ECO:0007669"/>
    <property type="project" value="TreeGrafter"/>
</dbReference>
<evidence type="ECO:0000256" key="7">
    <source>
        <dbReference type="ARBA" id="ARBA00022723"/>
    </source>
</evidence>
<keyword evidence="11 12" id="KW-0472">Membrane</keyword>
<organism evidence="13 14">
    <name type="scientific">Granulicella pectinivorans</name>
    <dbReference type="NCBI Taxonomy" id="474950"/>
    <lineage>
        <taxon>Bacteria</taxon>
        <taxon>Pseudomonadati</taxon>
        <taxon>Acidobacteriota</taxon>
        <taxon>Terriglobia</taxon>
        <taxon>Terriglobales</taxon>
        <taxon>Acidobacteriaceae</taxon>
        <taxon>Granulicella</taxon>
    </lineage>
</organism>
<keyword evidence="9 12" id="KW-1133">Transmembrane helix</keyword>
<proteinExistence type="inferred from homology"/>
<evidence type="ECO:0000256" key="9">
    <source>
        <dbReference type="ARBA" id="ARBA00022989"/>
    </source>
</evidence>
<keyword evidence="5" id="KW-0349">Heme</keyword>
<dbReference type="InterPro" id="IPR003317">
    <property type="entry name" value="Cyt-d_oxidase_su2"/>
</dbReference>
<keyword evidence="8" id="KW-0249">Electron transport</keyword>
<evidence type="ECO:0000256" key="8">
    <source>
        <dbReference type="ARBA" id="ARBA00022982"/>
    </source>
</evidence>
<keyword evidence="7" id="KW-0479">Metal-binding</keyword>
<evidence type="ECO:0000256" key="4">
    <source>
        <dbReference type="ARBA" id="ARBA00022475"/>
    </source>
</evidence>
<dbReference type="EMBL" id="FOZL01000001">
    <property type="protein sequence ID" value="SFS08190.1"/>
    <property type="molecule type" value="Genomic_DNA"/>
</dbReference>
<evidence type="ECO:0000256" key="1">
    <source>
        <dbReference type="ARBA" id="ARBA00004651"/>
    </source>
</evidence>
<name>A0A1I6LXP3_9BACT</name>
<feature type="transmembrane region" description="Helical" evidence="12">
    <location>
        <begin position="18"/>
        <end position="41"/>
    </location>
</feature>
<keyword evidence="10" id="KW-0408">Iron</keyword>
<dbReference type="GO" id="GO:0005886">
    <property type="term" value="C:plasma membrane"/>
    <property type="evidence" value="ECO:0007669"/>
    <property type="project" value="UniProtKB-SubCell"/>
</dbReference>
<evidence type="ECO:0000256" key="6">
    <source>
        <dbReference type="ARBA" id="ARBA00022692"/>
    </source>
</evidence>
<comment type="subcellular location">
    <subcellularLocation>
        <location evidence="1">Cell membrane</location>
        <topology evidence="1">Multi-pass membrane protein</topology>
    </subcellularLocation>
</comment>
<evidence type="ECO:0000313" key="13">
    <source>
        <dbReference type="EMBL" id="SFS08190.1"/>
    </source>
</evidence>
<feature type="transmembrane region" description="Helical" evidence="12">
    <location>
        <begin position="161"/>
        <end position="179"/>
    </location>
</feature>
<dbReference type="PANTHER" id="PTHR43141:SF5">
    <property type="entry name" value="CYTOCHROME BD-I UBIQUINOL OXIDASE SUBUNIT 2"/>
    <property type="match status" value="1"/>
</dbReference>
<evidence type="ECO:0000256" key="3">
    <source>
        <dbReference type="ARBA" id="ARBA00022448"/>
    </source>
</evidence>
<dbReference type="PANTHER" id="PTHR43141">
    <property type="entry name" value="CYTOCHROME BD2 SUBUNIT II"/>
    <property type="match status" value="1"/>
</dbReference>
<comment type="similarity">
    <text evidence="2">Belongs to the cytochrome ubiquinol oxidase subunit 2 family.</text>
</comment>
<keyword evidence="3" id="KW-0813">Transport</keyword>
<feature type="transmembrane region" description="Helical" evidence="12">
    <location>
        <begin position="117"/>
        <end position="141"/>
    </location>
</feature>